<sequence>MNFPNPVNASAGISAVWLNSPTVKPRQANDFAGGGYAGGLTGAYDLIGSGLMYSPGNGTATAIGFGAGFNLGKTPNVETVGGGYSVDQGTTGVEW</sequence>
<name>A0ABS8JUZ5_9BURK</name>
<evidence type="ECO:0000313" key="2">
    <source>
        <dbReference type="Proteomes" id="UP001431019"/>
    </source>
</evidence>
<dbReference type="Proteomes" id="UP001431019">
    <property type="component" value="Unassembled WGS sequence"/>
</dbReference>
<reference evidence="1 2" key="1">
    <citation type="submission" date="2021-11" db="EMBL/GenBank/DDBJ databases">
        <authorList>
            <person name="Oh E.-T."/>
            <person name="Kim S.-B."/>
        </authorList>
    </citation>
    <scope>NUCLEOTIDE SEQUENCE [LARGE SCALE GENOMIC DNA]</scope>
    <source>
        <strain evidence="1 2">MMS20-SJTR3</strain>
    </source>
</reference>
<evidence type="ECO:0008006" key="3">
    <source>
        <dbReference type="Google" id="ProtNLM"/>
    </source>
</evidence>
<proteinExistence type="predicted"/>
<keyword evidence="2" id="KW-1185">Reference proteome</keyword>
<gene>
    <name evidence="1" type="ORF">LJ656_14065</name>
</gene>
<accession>A0ABS8JUZ5</accession>
<dbReference type="RefSeq" id="WP_230510015.1">
    <property type="nucleotide sequence ID" value="NZ_JAJITD010000006.1"/>
</dbReference>
<comment type="caution">
    <text evidence="1">The sequence shown here is derived from an EMBL/GenBank/DDBJ whole genome shotgun (WGS) entry which is preliminary data.</text>
</comment>
<organism evidence="1 2">
    <name type="scientific">Paraburkholderia sejongensis</name>
    <dbReference type="NCBI Taxonomy" id="2886946"/>
    <lineage>
        <taxon>Bacteria</taxon>
        <taxon>Pseudomonadati</taxon>
        <taxon>Pseudomonadota</taxon>
        <taxon>Betaproteobacteria</taxon>
        <taxon>Burkholderiales</taxon>
        <taxon>Burkholderiaceae</taxon>
        <taxon>Paraburkholderia</taxon>
    </lineage>
</organism>
<evidence type="ECO:0000313" key="1">
    <source>
        <dbReference type="EMBL" id="MCC8393717.1"/>
    </source>
</evidence>
<protein>
    <recommendedName>
        <fullName evidence="3">Trimeric autotransporter adhesin YadA-like C-terminal membrane anchor domain-containing protein</fullName>
    </recommendedName>
</protein>
<dbReference type="EMBL" id="JAJITD010000006">
    <property type="protein sequence ID" value="MCC8393717.1"/>
    <property type="molecule type" value="Genomic_DNA"/>
</dbReference>